<dbReference type="KEGG" id="vg:18504283"/>
<dbReference type="Gene3D" id="2.160.20.80">
    <property type="entry name" value="E3 ubiquitin-protein ligase SopA"/>
    <property type="match status" value="1"/>
</dbReference>
<proteinExistence type="predicted"/>
<gene>
    <name evidence="1" type="ORF">SEP9_043</name>
</gene>
<dbReference type="GeneID" id="18504283"/>
<name>W5RV16_9CAUD</name>
<evidence type="ECO:0000313" key="1">
    <source>
        <dbReference type="EMBL" id="AHG23966.1"/>
    </source>
</evidence>
<organism evidence="1 2">
    <name type="scientific">Staphylococcus phage vB_SepS_SEP9</name>
    <dbReference type="NCBI Taxonomy" id="1434319"/>
    <lineage>
        <taxon>Viruses</taxon>
        <taxon>Duplodnaviria</taxon>
        <taxon>Heunggongvirae</taxon>
        <taxon>Uroviricota</taxon>
        <taxon>Caudoviricetes</taxon>
        <taxon>Sextaecvirus</taxon>
        <taxon>Sextaecvirus SEP9</taxon>
    </lineage>
</organism>
<dbReference type="InterPro" id="IPR001646">
    <property type="entry name" value="5peptide_repeat"/>
</dbReference>
<dbReference type="InterPro" id="IPR051082">
    <property type="entry name" value="Pentapeptide-BTB/POZ_domain"/>
</dbReference>
<sequence>MRKITQEELDKKIKLHKEWLEDNSKGKRLKLISCDLRCLDLSYTNVSNSILSNVDLTNSDLSHSSLSGSTLSNVNLINANLSFSTLKDADLAKTDLTKAVISFSNLENIYLNSVNFKNTTLYGSNLDSAYLRCVNLKNASLKRANLDNVVLENCNLKDVNLSQANTRCIEGLEIYSIDNIGSFKGKVTYIPSIDKVFAGCWKGNLEEFLERGLMINEDDEKEKRNIFNAYQFFLGATID</sequence>
<dbReference type="RefSeq" id="YP_009007713.1">
    <property type="nucleotide sequence ID" value="NC_023582.1"/>
</dbReference>
<dbReference type="SUPFAM" id="SSF141571">
    <property type="entry name" value="Pentapeptide repeat-like"/>
    <property type="match status" value="1"/>
</dbReference>
<dbReference type="PANTHER" id="PTHR14136">
    <property type="entry name" value="BTB_POZ DOMAIN-CONTAINING PROTEIN KCTD9"/>
    <property type="match status" value="1"/>
</dbReference>
<evidence type="ECO:0008006" key="3">
    <source>
        <dbReference type="Google" id="ProtNLM"/>
    </source>
</evidence>
<dbReference type="EMBL" id="KF929199">
    <property type="protein sequence ID" value="AHG23966.1"/>
    <property type="molecule type" value="Genomic_DNA"/>
</dbReference>
<dbReference type="PANTHER" id="PTHR14136:SF17">
    <property type="entry name" value="BTB_POZ DOMAIN-CONTAINING PROTEIN KCTD9"/>
    <property type="match status" value="1"/>
</dbReference>
<dbReference type="OrthoDB" id="19101at10239"/>
<accession>W5RV16</accession>
<keyword evidence="2" id="KW-1185">Reference proteome</keyword>
<evidence type="ECO:0000313" key="2">
    <source>
        <dbReference type="Proteomes" id="UP000019366"/>
    </source>
</evidence>
<reference evidence="1 2" key="1">
    <citation type="journal article" date="2014" name="Res. Microbiol.">
        <title>Characterization of Staphylococcus epidermidis phage vB_SepS_SEP9 - A unique member of the Siphoviridae family.</title>
        <authorList>
            <person name="Melo L.D."/>
            <person name="Sillankorva S."/>
            <person name="Ackermann H.W."/>
            <person name="Kropinski A.M."/>
            <person name="Azeredo J."/>
            <person name="Cerca N."/>
        </authorList>
    </citation>
    <scope>NUCLEOTIDE SEQUENCE [LARGE SCALE GENOMIC DNA]</scope>
</reference>
<dbReference type="Proteomes" id="UP000019366">
    <property type="component" value="Segment"/>
</dbReference>
<protein>
    <recommendedName>
        <fullName evidence="3">Pentapeptide repeat-containing protein</fullName>
    </recommendedName>
</protein>
<dbReference type="Pfam" id="PF00805">
    <property type="entry name" value="Pentapeptide"/>
    <property type="match status" value="3"/>
</dbReference>